<feature type="transmembrane region" description="Helical" evidence="9">
    <location>
        <begin position="71"/>
        <end position="91"/>
    </location>
</feature>
<evidence type="ECO:0000256" key="6">
    <source>
        <dbReference type="ARBA" id="ARBA00023136"/>
    </source>
</evidence>
<dbReference type="EC" id="7.1.1.2" evidence="8"/>
<keyword evidence="4 7" id="KW-0812">Transmembrane</keyword>
<evidence type="ECO:0000256" key="5">
    <source>
        <dbReference type="ARBA" id="ARBA00022989"/>
    </source>
</evidence>
<evidence type="ECO:0000256" key="9">
    <source>
        <dbReference type="SAM" id="Phobius"/>
    </source>
</evidence>
<dbReference type="InterPro" id="IPR018086">
    <property type="entry name" value="NADH_UbQ_OxRdtase_su1_CS"/>
</dbReference>
<dbReference type="GO" id="GO:0009060">
    <property type="term" value="P:aerobic respiration"/>
    <property type="evidence" value="ECO:0007669"/>
    <property type="project" value="TreeGrafter"/>
</dbReference>
<name>A0A0K0KN06_9METZ</name>
<evidence type="ECO:0000256" key="7">
    <source>
        <dbReference type="RuleBase" id="RU000471"/>
    </source>
</evidence>
<keyword evidence="7" id="KW-0520">NAD</keyword>
<proteinExistence type="inferred from homology"/>
<protein>
    <recommendedName>
        <fullName evidence="3 8">NADH-ubiquinone oxidoreductase chain 1</fullName>
        <ecNumber evidence="8">7.1.1.2</ecNumber>
    </recommendedName>
</protein>
<dbReference type="PROSITE" id="PS00667">
    <property type="entry name" value="COMPLEX1_ND1_1"/>
    <property type="match status" value="1"/>
</dbReference>
<keyword evidence="8 10" id="KW-0496">Mitochondrion</keyword>
<feature type="transmembrane region" description="Helical" evidence="9">
    <location>
        <begin position="38"/>
        <end position="59"/>
    </location>
</feature>
<keyword evidence="8" id="KW-0830">Ubiquinone</keyword>
<dbReference type="Pfam" id="PF00146">
    <property type="entry name" value="NADHdh"/>
    <property type="match status" value="1"/>
</dbReference>
<dbReference type="GO" id="GO:0008137">
    <property type="term" value="F:NADH dehydrogenase (ubiquinone) activity"/>
    <property type="evidence" value="ECO:0007669"/>
    <property type="project" value="UniProtKB-EC"/>
</dbReference>
<evidence type="ECO:0000256" key="2">
    <source>
        <dbReference type="ARBA" id="ARBA00010535"/>
    </source>
</evidence>
<feature type="transmembrane region" description="Helical" evidence="9">
    <location>
        <begin position="295"/>
        <end position="316"/>
    </location>
</feature>
<keyword evidence="5 9" id="KW-1133">Transmembrane helix</keyword>
<comment type="subcellular location">
    <subcellularLocation>
        <location evidence="1">Membrane</location>
        <topology evidence="1">Multi-pass membrane protein</topology>
    </subcellularLocation>
    <subcellularLocation>
        <location evidence="7">Mitochondrion inner membrane</location>
        <topology evidence="7">Multi-pass membrane protein</topology>
    </subcellularLocation>
</comment>
<evidence type="ECO:0000256" key="1">
    <source>
        <dbReference type="ARBA" id="ARBA00004141"/>
    </source>
</evidence>
<dbReference type="HAMAP" id="MF_01350">
    <property type="entry name" value="NDH1_NuoH"/>
    <property type="match status" value="1"/>
</dbReference>
<comment type="catalytic activity">
    <reaction evidence="8">
        <text>a ubiquinone + NADH + 5 H(+)(in) = a ubiquinol + NAD(+) + 4 H(+)(out)</text>
        <dbReference type="Rhea" id="RHEA:29091"/>
        <dbReference type="Rhea" id="RHEA-COMP:9565"/>
        <dbReference type="Rhea" id="RHEA-COMP:9566"/>
        <dbReference type="ChEBI" id="CHEBI:15378"/>
        <dbReference type="ChEBI" id="CHEBI:16389"/>
        <dbReference type="ChEBI" id="CHEBI:17976"/>
        <dbReference type="ChEBI" id="CHEBI:57540"/>
        <dbReference type="ChEBI" id="CHEBI:57945"/>
        <dbReference type="EC" id="7.1.1.2"/>
    </reaction>
</comment>
<evidence type="ECO:0000256" key="8">
    <source>
        <dbReference type="RuleBase" id="RU000473"/>
    </source>
</evidence>
<dbReference type="PANTHER" id="PTHR11432:SF3">
    <property type="entry name" value="NADH-UBIQUINONE OXIDOREDUCTASE CHAIN 1"/>
    <property type="match status" value="1"/>
</dbReference>
<feature type="transmembrane region" description="Helical" evidence="9">
    <location>
        <begin position="6"/>
        <end position="26"/>
    </location>
</feature>
<dbReference type="GO" id="GO:0005743">
    <property type="term" value="C:mitochondrial inner membrane"/>
    <property type="evidence" value="ECO:0007669"/>
    <property type="project" value="UniProtKB-SubCell"/>
</dbReference>
<feature type="transmembrane region" description="Helical" evidence="9">
    <location>
        <begin position="176"/>
        <end position="195"/>
    </location>
</feature>
<comment type="similarity">
    <text evidence="2 7">Belongs to the complex I subunit 1 family.</text>
</comment>
<reference evidence="10" key="1">
    <citation type="submission" date="2014-03" db="EMBL/GenBank/DDBJ databases">
        <title>Mitochondrial genome evolution in two species of glass sponges.</title>
        <authorList>
            <person name="Kahn A.S."/>
            <person name="Geller J.B."/>
        </authorList>
    </citation>
    <scope>NUCLEOTIDE SEQUENCE</scope>
</reference>
<sequence>MIINIIQATITFLPILLTVAFLTLIERKILGSAQIRKGPNIVGFFGLLQPIADAVKLIIKENINPNKTNSLIFKLSPIIAIRIALTTWSLIPLHNNSPQRDTSIGIIIILALSSLRVYTILLTGWARNSKYSLLGSIRATAQMIRYEISIGLIILSTVYISRRLNLRIITERQKYCWFIIPLFPAFTMLLIRRLAETNRTPFDLTERESELVSGFNVEYSATLFTLLFLAEYTNILLMRTLIRIIFLGRTTIGTINNPLILSIKIILITYIFIWTRATYPRIRYDQLMYLIWKRFLPIRLTLTTLIPRIIIIINCLP</sequence>
<evidence type="ECO:0000256" key="3">
    <source>
        <dbReference type="ARBA" id="ARBA00021009"/>
    </source>
</evidence>
<accession>A0A0K0KN06</accession>
<evidence type="ECO:0000256" key="4">
    <source>
        <dbReference type="ARBA" id="ARBA00022692"/>
    </source>
</evidence>
<dbReference type="InterPro" id="IPR001694">
    <property type="entry name" value="NADH_UbQ_OxRdtase_su1/FPO"/>
</dbReference>
<dbReference type="AlphaFoldDB" id="A0A0K0KN06"/>
<keyword evidence="6 9" id="KW-0472">Membrane</keyword>
<dbReference type="GO" id="GO:0003954">
    <property type="term" value="F:NADH dehydrogenase activity"/>
    <property type="evidence" value="ECO:0007669"/>
    <property type="project" value="TreeGrafter"/>
</dbReference>
<dbReference type="EMBL" id="KJ634155">
    <property type="protein sequence ID" value="AIL24457.1"/>
    <property type="molecule type" value="Genomic_DNA"/>
</dbReference>
<evidence type="ECO:0000313" key="10">
    <source>
        <dbReference type="EMBL" id="AIL24457.1"/>
    </source>
</evidence>
<geneLocation type="mitochondrion" evidence="10"/>
<organism evidence="10">
    <name type="scientific">Bathydorus laniger</name>
    <dbReference type="NCBI Taxonomy" id="1503680"/>
    <lineage>
        <taxon>Eukaryota</taxon>
        <taxon>Metazoa</taxon>
        <taxon>Porifera</taxon>
        <taxon>Hexactinellida</taxon>
        <taxon>Hexasterophora</taxon>
        <taxon>Lyssacinosida</taxon>
        <taxon>Rossellidae</taxon>
        <taxon>Bathydorus</taxon>
    </lineage>
</organism>
<feature type="transmembrane region" description="Helical" evidence="9">
    <location>
        <begin position="103"/>
        <end position="126"/>
    </location>
</feature>
<feature type="transmembrane region" description="Helical" evidence="9">
    <location>
        <begin position="146"/>
        <end position="164"/>
    </location>
</feature>
<feature type="transmembrane region" description="Helical" evidence="9">
    <location>
        <begin position="258"/>
        <end position="275"/>
    </location>
</feature>
<feature type="transmembrane region" description="Helical" evidence="9">
    <location>
        <begin position="215"/>
        <end position="237"/>
    </location>
</feature>
<dbReference type="PANTHER" id="PTHR11432">
    <property type="entry name" value="NADH DEHYDROGENASE SUBUNIT 1"/>
    <property type="match status" value="1"/>
</dbReference>